<dbReference type="VEuPathDB" id="TriTrypDB:TvY486_0044050"/>
<protein>
    <submittedName>
        <fullName evidence="2">Uncharacterized protein</fullName>
    </submittedName>
</protein>
<organism evidence="2 3">
    <name type="scientific">Trypanosoma vivax (strain Y486)</name>
    <dbReference type="NCBI Taxonomy" id="1055687"/>
    <lineage>
        <taxon>Eukaryota</taxon>
        <taxon>Discoba</taxon>
        <taxon>Euglenozoa</taxon>
        <taxon>Kinetoplastea</taxon>
        <taxon>Metakinetoplastina</taxon>
        <taxon>Trypanosomatida</taxon>
        <taxon>Trypanosomatidae</taxon>
        <taxon>Trypanosoma</taxon>
        <taxon>Duttonella</taxon>
    </lineage>
</organism>
<dbReference type="SUPFAM" id="SSF58087">
    <property type="entry name" value="Variant surface glycoprotein (N-terminal domain)"/>
    <property type="match status" value="1"/>
</dbReference>
<gene>
    <name evidence="2" type="ORF">TvY486_0044050</name>
</gene>
<feature type="region of interest" description="Disordered" evidence="1">
    <location>
        <begin position="242"/>
        <end position="271"/>
    </location>
</feature>
<dbReference type="Proteomes" id="UP000009027">
    <property type="component" value="Unassembled WGS sequence"/>
</dbReference>
<proteinExistence type="predicted"/>
<feature type="region of interest" description="Disordered" evidence="1">
    <location>
        <begin position="42"/>
        <end position="63"/>
    </location>
</feature>
<reference evidence="2 3" key="1">
    <citation type="journal article" date="2012" name="Proc. Natl. Acad. Sci. U.S.A.">
        <title>Antigenic diversity is generated by distinct evolutionary mechanisms in African trypanosome species.</title>
        <authorList>
            <person name="Jackson A.P."/>
            <person name="Berry A."/>
            <person name="Aslett M."/>
            <person name="Allison H.C."/>
            <person name="Burton P."/>
            <person name="Vavrova-Anderson J."/>
            <person name="Brown R."/>
            <person name="Browne H."/>
            <person name="Corton N."/>
            <person name="Hauser H."/>
            <person name="Gamble J."/>
            <person name="Gilderthorp R."/>
            <person name="Marcello L."/>
            <person name="McQuillan J."/>
            <person name="Otto T.D."/>
            <person name="Quail M.A."/>
            <person name="Sanders M.J."/>
            <person name="van Tonder A."/>
            <person name="Ginger M.L."/>
            <person name="Field M.C."/>
            <person name="Barry J.D."/>
            <person name="Hertz-Fowler C."/>
            <person name="Berriman M."/>
        </authorList>
    </citation>
    <scope>NUCLEOTIDE SEQUENCE</scope>
    <source>
        <strain evidence="2 3">Y486</strain>
    </source>
</reference>
<dbReference type="AlphaFoldDB" id="F9WV91"/>
<dbReference type="EMBL" id="CAEX01007779">
    <property type="protein sequence ID" value="CCD21496.1"/>
    <property type="molecule type" value="Genomic_DNA"/>
</dbReference>
<feature type="non-terminal residue" evidence="2">
    <location>
        <position position="1"/>
    </location>
</feature>
<evidence type="ECO:0000256" key="1">
    <source>
        <dbReference type="SAM" id="MobiDB-lite"/>
    </source>
</evidence>
<accession>F9WV91</accession>
<name>F9WV91_TRYVY</name>
<sequence>YREQPVSTRQAFLRIAVQLTHAAAEIKQFVTVAASLVGKKGSGENGAPCIGDPEGDTDKATPDSQLEGQAEQCKQGANEPVSQANVIETLSSVRTQPEVKFQASGDGGNVQEAQDRGECPLLNVAGTNDAGAVGGSGSNTIVYGNTIVFAAQRGAQIKWEENRTFRVGGEETTLTAVRANVTALLDLIEKHNATGPYGAQHKCPKESAGAIVCDGAKWQGRLQHLEESVAAAADRIRDLAHTQHRTQRGRTTAEDGETGGAMGPNKQGKTSNKQAAITGREQCEEAGHAWNFDEGRCEGPGANGHAPSYAQGLGSAMRSAAAAHVAIGLAKCR</sequence>
<evidence type="ECO:0000313" key="3">
    <source>
        <dbReference type="Proteomes" id="UP000009027"/>
    </source>
</evidence>
<evidence type="ECO:0000313" key="2">
    <source>
        <dbReference type="EMBL" id="CCD21496.1"/>
    </source>
</evidence>
<keyword evidence="3" id="KW-1185">Reference proteome</keyword>